<feature type="repeat" description="ANK" evidence="3">
    <location>
        <begin position="506"/>
        <end position="526"/>
    </location>
</feature>
<dbReference type="InterPro" id="IPR036770">
    <property type="entry name" value="Ankyrin_rpt-contain_sf"/>
</dbReference>
<gene>
    <name evidence="4" type="ORF">EB796_013618</name>
</gene>
<keyword evidence="2 3" id="KW-0040">ANK repeat</keyword>
<dbReference type="EMBL" id="VXIV02001992">
    <property type="protein sequence ID" value="KAF6028069.1"/>
    <property type="molecule type" value="Genomic_DNA"/>
</dbReference>
<dbReference type="PROSITE" id="PS50088">
    <property type="entry name" value="ANK_REPEAT"/>
    <property type="match status" value="3"/>
</dbReference>
<comment type="caution">
    <text evidence="4">The sequence shown here is derived from an EMBL/GenBank/DDBJ whole genome shotgun (WGS) entry which is preliminary data.</text>
</comment>
<dbReference type="SUPFAM" id="SSF48403">
    <property type="entry name" value="Ankyrin repeat"/>
    <property type="match status" value="2"/>
</dbReference>
<dbReference type="Gene3D" id="1.25.40.20">
    <property type="entry name" value="Ankyrin repeat-containing domain"/>
    <property type="match status" value="4"/>
</dbReference>
<dbReference type="SMART" id="SM00248">
    <property type="entry name" value="ANK"/>
    <property type="match status" value="11"/>
</dbReference>
<dbReference type="AlphaFoldDB" id="A0A7J7JP05"/>
<dbReference type="InterPro" id="IPR002110">
    <property type="entry name" value="Ankyrin_rpt"/>
</dbReference>
<keyword evidence="1" id="KW-0677">Repeat</keyword>
<protein>
    <submittedName>
        <fullName evidence="4">TRPA1</fullName>
    </submittedName>
</protein>
<accession>A0A7J7JP05</accession>
<organism evidence="4 5">
    <name type="scientific">Bugula neritina</name>
    <name type="common">Brown bryozoan</name>
    <name type="synonym">Sertularia neritina</name>
    <dbReference type="NCBI Taxonomy" id="10212"/>
    <lineage>
        <taxon>Eukaryota</taxon>
        <taxon>Metazoa</taxon>
        <taxon>Spiralia</taxon>
        <taxon>Lophotrochozoa</taxon>
        <taxon>Bryozoa</taxon>
        <taxon>Gymnolaemata</taxon>
        <taxon>Cheilostomatida</taxon>
        <taxon>Flustrina</taxon>
        <taxon>Buguloidea</taxon>
        <taxon>Bugulidae</taxon>
        <taxon>Bugula</taxon>
    </lineage>
</organism>
<evidence type="ECO:0000256" key="3">
    <source>
        <dbReference type="PROSITE-ProRule" id="PRU00023"/>
    </source>
</evidence>
<dbReference type="PANTHER" id="PTHR24123">
    <property type="entry name" value="ANKYRIN REPEAT-CONTAINING"/>
    <property type="match status" value="1"/>
</dbReference>
<keyword evidence="5" id="KW-1185">Reference proteome</keyword>
<name>A0A7J7JP05_BUGNE</name>
<dbReference type="Pfam" id="PF12796">
    <property type="entry name" value="Ank_2"/>
    <property type="match status" value="3"/>
</dbReference>
<evidence type="ECO:0000313" key="4">
    <source>
        <dbReference type="EMBL" id="KAF6028069.1"/>
    </source>
</evidence>
<dbReference type="Proteomes" id="UP000593567">
    <property type="component" value="Unassembled WGS sequence"/>
</dbReference>
<dbReference type="OrthoDB" id="6147539at2759"/>
<dbReference type="Pfam" id="PF00023">
    <property type="entry name" value="Ank"/>
    <property type="match status" value="1"/>
</dbReference>
<reference evidence="4" key="1">
    <citation type="submission" date="2020-06" db="EMBL/GenBank/DDBJ databases">
        <title>Draft genome of Bugula neritina, a colonial animal packing powerful symbionts and potential medicines.</title>
        <authorList>
            <person name="Rayko M."/>
        </authorList>
    </citation>
    <scope>NUCLEOTIDE SEQUENCE [LARGE SCALE GENOMIC DNA]</scope>
    <source>
        <strain evidence="4">Kwan_BN1</strain>
    </source>
</reference>
<evidence type="ECO:0000256" key="1">
    <source>
        <dbReference type="ARBA" id="ARBA00022737"/>
    </source>
</evidence>
<dbReference type="PROSITE" id="PS50297">
    <property type="entry name" value="ANK_REP_REGION"/>
    <property type="match status" value="3"/>
</dbReference>
<dbReference type="InterPro" id="IPR051165">
    <property type="entry name" value="Multifunctional_ANK_Repeat"/>
</dbReference>
<sequence>MVVSNHGDTLHTAKDKQTAKQLLESVPPFKRVEDLLTSDANGQTALHVAVIENNVEVVEYFCSIRHVIDALALCKDSLGRTALHYVSSVEIVKLLPLSDLLATDNHGRTVLHTATINGYFDVIDYFCDTISSAHLIHSKDENGCTPLHYAPNKQIARRIVESLENLSEKRQYVLKRNNRQRTVLHSAAHNGRCEVISYLCELISQKEMLLADDQCKTALHYAKDSQVAKLLLDLEPRFIFVVDKCYCTALHLACYEGRNDVVAYICNISISSDIVWQKDNQGRTPLHLAFDYKTALILLESVPDYRQFEYLMTRDNHGCTALHAAAHLANTIIMKYEGNLLQKNIIGCTAFHYALNGAVAEKMVAFLKSSEARELVFSVDEYFQTVLHLATQESRNNLLRYLCDQYPGLLMKTDSSGKTALHYVLSRRTALPLCSSVEPGRLRDLLLIRDQDGQTALHSAVEDNNLDVVKVVYESLMVEEKLNTIRPPAPFSNKLQTRSNYFVDRLGRTPLHTAAIAGHAPLIKYLCNQLKDDFEMILARDAYMRTALHYAATPNIAWLLFEHLRRHQRQRLILSRDIYKLTAVAAAHHEQRYAVQKYLCKVLDLSTELKPKVTTAVLIEPVVLCMTRISVYKGLTLNINSYMTFCIITISM</sequence>
<proteinExistence type="predicted"/>
<evidence type="ECO:0000256" key="2">
    <source>
        <dbReference type="ARBA" id="ARBA00023043"/>
    </source>
</evidence>
<dbReference type="PANTHER" id="PTHR24123:SF33">
    <property type="entry name" value="PROTEIN HOS4"/>
    <property type="match status" value="1"/>
</dbReference>
<feature type="repeat" description="ANK" evidence="3">
    <location>
        <begin position="452"/>
        <end position="474"/>
    </location>
</feature>
<feature type="repeat" description="ANK" evidence="3">
    <location>
        <begin position="41"/>
        <end position="61"/>
    </location>
</feature>
<evidence type="ECO:0000313" key="5">
    <source>
        <dbReference type="Proteomes" id="UP000593567"/>
    </source>
</evidence>